<keyword evidence="2" id="KW-1185">Reference proteome</keyword>
<evidence type="ECO:0000313" key="2">
    <source>
        <dbReference type="Proteomes" id="UP000815846"/>
    </source>
</evidence>
<dbReference type="EMBL" id="PJAI02000010">
    <property type="protein sequence ID" value="TYK65454.1"/>
    <property type="molecule type" value="Genomic_DNA"/>
</dbReference>
<evidence type="ECO:0000313" key="1">
    <source>
        <dbReference type="EMBL" id="TYK65454.1"/>
    </source>
</evidence>
<comment type="caution">
    <text evidence="1">The sequence shown here is derived from an EMBL/GenBank/DDBJ whole genome shotgun (WGS) entry which is preliminary data.</text>
</comment>
<dbReference type="SUPFAM" id="SSF81296">
    <property type="entry name" value="E set domains"/>
    <property type="match status" value="1"/>
</dbReference>
<accession>A0ABY3MWH0</accession>
<dbReference type="InterPro" id="IPR014756">
    <property type="entry name" value="Ig_E-set"/>
</dbReference>
<proteinExistence type="predicted"/>
<gene>
    <name evidence="1" type="ORF">CWS31_010190</name>
</gene>
<dbReference type="RefSeq" id="WP_101344975.1">
    <property type="nucleotide sequence ID" value="NZ_PJAI02000010.1"/>
</dbReference>
<reference evidence="1 2" key="1">
    <citation type="submission" date="2019-08" db="EMBL/GenBank/DDBJ databases">
        <title>Microbe sample from Colwellia echini.</title>
        <authorList>
            <person name="Christiansen L."/>
            <person name="Pathiraja D."/>
            <person name="Schultz-Johansen M."/>
            <person name="Choi I.-G."/>
            <person name="Stougaard P."/>
        </authorList>
    </citation>
    <scope>NUCLEOTIDE SEQUENCE [LARGE SCALE GENOMIC DNA]</scope>
    <source>
        <strain evidence="1 2">A3</strain>
    </source>
</reference>
<dbReference type="CDD" id="cd07184">
    <property type="entry name" value="E_set_Isoamylase_like_N"/>
    <property type="match status" value="1"/>
</dbReference>
<organism evidence="1 2">
    <name type="scientific">Colwellia echini</name>
    <dbReference type="NCBI Taxonomy" id="1982103"/>
    <lineage>
        <taxon>Bacteria</taxon>
        <taxon>Pseudomonadati</taxon>
        <taxon>Pseudomonadota</taxon>
        <taxon>Gammaproteobacteria</taxon>
        <taxon>Alteromonadales</taxon>
        <taxon>Colwelliaceae</taxon>
        <taxon>Colwellia</taxon>
    </lineage>
</organism>
<dbReference type="InterPro" id="IPR013783">
    <property type="entry name" value="Ig-like_fold"/>
</dbReference>
<dbReference type="Proteomes" id="UP000815846">
    <property type="component" value="Unassembled WGS sequence"/>
</dbReference>
<name>A0ABY3MWH0_9GAMM</name>
<dbReference type="Gene3D" id="2.60.40.10">
    <property type="entry name" value="Immunoglobulins"/>
    <property type="match status" value="1"/>
</dbReference>
<protein>
    <submittedName>
        <fullName evidence="1">1,4-alpha-glucan branching protein</fullName>
    </submittedName>
</protein>
<sequence length="104" mass="12201">MISKRTFKTKDETEVTFIFSRDDVKKVELVADFNQWQPSSMKFDRKNNRFTAKVRLPNDNIFHFKYLLDGKEWENDYAADHYLPNVFGSENSVVSTVTVNLAKS</sequence>